<evidence type="ECO:0000313" key="2">
    <source>
        <dbReference type="Proteomes" id="UP000712600"/>
    </source>
</evidence>
<reference evidence="1" key="1">
    <citation type="submission" date="2019-12" db="EMBL/GenBank/DDBJ databases">
        <title>Genome sequencing and annotation of Brassica cretica.</title>
        <authorList>
            <person name="Studholme D.J."/>
            <person name="Sarris P."/>
        </authorList>
    </citation>
    <scope>NUCLEOTIDE SEQUENCE</scope>
    <source>
        <strain evidence="1">PFS-109/04</strain>
        <tissue evidence="1">Leaf</tissue>
    </source>
</reference>
<accession>A0A3N6PYP4</accession>
<dbReference type="GO" id="GO:0005634">
    <property type="term" value="C:nucleus"/>
    <property type="evidence" value="ECO:0007669"/>
    <property type="project" value="TreeGrafter"/>
</dbReference>
<dbReference type="Gene3D" id="3.30.110.20">
    <property type="entry name" value="Alba-like domain"/>
    <property type="match status" value="1"/>
</dbReference>
<dbReference type="InterPro" id="IPR014560">
    <property type="entry name" value="UCP030333_Alba"/>
</dbReference>
<evidence type="ECO:0000313" key="1">
    <source>
        <dbReference type="EMBL" id="KAF3536772.1"/>
    </source>
</evidence>
<dbReference type="PANTHER" id="PTHR31947">
    <property type="entry name" value="DNA/RNA-BINDING PROTEIN ALBA 3"/>
    <property type="match status" value="1"/>
</dbReference>
<dbReference type="SUPFAM" id="SSF82704">
    <property type="entry name" value="AlbA-like"/>
    <property type="match status" value="1"/>
</dbReference>
<dbReference type="PANTHER" id="PTHR31947:SF36">
    <property type="entry name" value="DNA_RNA-BINDING PROTEIN ALBA-LIKE DOMAIN-CONTAINING PROTEIN"/>
    <property type="match status" value="1"/>
</dbReference>
<dbReference type="InterPro" id="IPR036882">
    <property type="entry name" value="Alba-like_dom_sf"/>
</dbReference>
<name>A0A3N6PYP4_BRACR</name>
<sequence length="73" mass="8094">MNRPTTAKSRKSLSVKHQLQWNSSSKHVSGLSNMYMQQQYNDVELSALGIAMVNIVIVAEILKNSGFAVEKSV</sequence>
<organism evidence="1 2">
    <name type="scientific">Brassica cretica</name>
    <name type="common">Mustard</name>
    <dbReference type="NCBI Taxonomy" id="69181"/>
    <lineage>
        <taxon>Eukaryota</taxon>
        <taxon>Viridiplantae</taxon>
        <taxon>Streptophyta</taxon>
        <taxon>Embryophyta</taxon>
        <taxon>Tracheophyta</taxon>
        <taxon>Spermatophyta</taxon>
        <taxon>Magnoliopsida</taxon>
        <taxon>eudicotyledons</taxon>
        <taxon>Gunneridae</taxon>
        <taxon>Pentapetalae</taxon>
        <taxon>rosids</taxon>
        <taxon>malvids</taxon>
        <taxon>Brassicales</taxon>
        <taxon>Brassicaceae</taxon>
        <taxon>Brassiceae</taxon>
        <taxon>Brassica</taxon>
    </lineage>
</organism>
<comment type="caution">
    <text evidence="1">The sequence shown here is derived from an EMBL/GenBank/DDBJ whole genome shotgun (WGS) entry which is preliminary data.</text>
</comment>
<dbReference type="GO" id="GO:0003723">
    <property type="term" value="F:RNA binding"/>
    <property type="evidence" value="ECO:0007669"/>
    <property type="project" value="TreeGrafter"/>
</dbReference>
<gene>
    <name evidence="1" type="ORF">F2Q69_00024323</name>
</gene>
<dbReference type="AlphaFoldDB" id="A0A3N6PYP4"/>
<protein>
    <submittedName>
        <fullName evidence="1">Uncharacterized protein</fullName>
    </submittedName>
</protein>
<proteinExistence type="predicted"/>
<dbReference type="EMBL" id="QGKX02001290">
    <property type="protein sequence ID" value="KAF3536772.1"/>
    <property type="molecule type" value="Genomic_DNA"/>
</dbReference>
<dbReference type="Proteomes" id="UP000712600">
    <property type="component" value="Unassembled WGS sequence"/>
</dbReference>